<gene>
    <name evidence="5" type="primary">abcT10</name>
    <name evidence="5" type="ordered locus">aq_1531</name>
</gene>
<dbReference type="STRING" id="224324.aq_1531"/>
<evidence type="ECO:0000256" key="2">
    <source>
        <dbReference type="ARBA" id="ARBA00022741"/>
    </source>
</evidence>
<dbReference type="OrthoDB" id="9784332at2"/>
<dbReference type="RefSeq" id="WP_010880993.1">
    <property type="nucleotide sequence ID" value="NC_000918.1"/>
</dbReference>
<dbReference type="EMBL" id="AE000657">
    <property type="protein sequence ID" value="AAC07448.1"/>
    <property type="molecule type" value="Genomic_DNA"/>
</dbReference>
<keyword evidence="3" id="KW-0067">ATP-binding</keyword>
<dbReference type="PANTHER" id="PTHR43023:SF3">
    <property type="entry name" value="PROTEIN TRIGALACTOSYLDIACYLGLYCEROL 3, CHLOROPLASTIC"/>
    <property type="match status" value="1"/>
</dbReference>
<name>O67490_AQUAE</name>
<dbReference type="AlphaFoldDB" id="O67490"/>
<dbReference type="Gene3D" id="3.40.50.300">
    <property type="entry name" value="P-loop containing nucleotide triphosphate hydrolases"/>
    <property type="match status" value="1"/>
</dbReference>
<dbReference type="SMART" id="SM00382">
    <property type="entry name" value="AAA"/>
    <property type="match status" value="1"/>
</dbReference>
<keyword evidence="1" id="KW-0813">Transport</keyword>
<dbReference type="Proteomes" id="UP000000798">
    <property type="component" value="Chromosome"/>
</dbReference>
<keyword evidence="6" id="KW-1185">Reference proteome</keyword>
<dbReference type="EnsemblBacteria" id="AAC07448">
    <property type="protein sequence ID" value="AAC07448"/>
    <property type="gene ID" value="aq_1531"/>
</dbReference>
<dbReference type="GO" id="GO:0005524">
    <property type="term" value="F:ATP binding"/>
    <property type="evidence" value="ECO:0007669"/>
    <property type="project" value="UniProtKB-KW"/>
</dbReference>
<dbReference type="KEGG" id="aae:aq_1531"/>
<dbReference type="GO" id="GO:0016887">
    <property type="term" value="F:ATP hydrolysis activity"/>
    <property type="evidence" value="ECO:0007669"/>
    <property type="project" value="InterPro"/>
</dbReference>
<dbReference type="eggNOG" id="COG1127">
    <property type="taxonomic scope" value="Bacteria"/>
</dbReference>
<sequence length="247" mass="27535">MIVEFEEVYSGYGNTVVHKGISFKVESSQIVAIVGGSGAGKTTLLRLILGLLKPLKGEVRLFGKSIKNLSEEELQKLRDRMGVVFQFSALFGSMTVLENVMYPVIKKRKLDRSIVEMNACFKLSVCGLKPEDFYKYPQELSGGMKKKTALARALSLDPELLILDEPTSGLDPISAEEFDNLIKTVRDTFGTTVIMVTHDLPSLRICDKVLALREGKIVFDGKPQELFESEDPWIKELVKTSRGKCIL</sequence>
<proteinExistence type="predicted"/>
<dbReference type="PROSITE" id="PS50893">
    <property type="entry name" value="ABC_TRANSPORTER_2"/>
    <property type="match status" value="1"/>
</dbReference>
<dbReference type="InterPro" id="IPR027417">
    <property type="entry name" value="P-loop_NTPase"/>
</dbReference>
<accession>O67490</accession>
<dbReference type="InParanoid" id="O67490"/>
<dbReference type="FunCoup" id="O67490">
    <property type="interactions" value="220"/>
</dbReference>
<keyword evidence="2" id="KW-0547">Nucleotide-binding</keyword>
<dbReference type="PATRIC" id="fig|224324.8.peg.1190"/>
<evidence type="ECO:0000313" key="6">
    <source>
        <dbReference type="Proteomes" id="UP000000798"/>
    </source>
</evidence>
<dbReference type="InterPro" id="IPR003439">
    <property type="entry name" value="ABC_transporter-like_ATP-bd"/>
</dbReference>
<evidence type="ECO:0000256" key="3">
    <source>
        <dbReference type="ARBA" id="ARBA00022840"/>
    </source>
</evidence>
<dbReference type="SUPFAM" id="SSF52540">
    <property type="entry name" value="P-loop containing nucleoside triphosphate hydrolases"/>
    <property type="match status" value="1"/>
</dbReference>
<evidence type="ECO:0000313" key="5">
    <source>
        <dbReference type="EMBL" id="AAC07448.1"/>
    </source>
</evidence>
<feature type="domain" description="ABC transporter" evidence="4">
    <location>
        <begin position="3"/>
        <end position="239"/>
    </location>
</feature>
<dbReference type="Pfam" id="PF00005">
    <property type="entry name" value="ABC_tran"/>
    <property type="match status" value="1"/>
</dbReference>
<dbReference type="PANTHER" id="PTHR43023">
    <property type="entry name" value="PROTEIN TRIGALACTOSYLDIACYLGLYCEROL 3, CHLOROPLASTIC"/>
    <property type="match status" value="1"/>
</dbReference>
<organism evidence="5 6">
    <name type="scientific">Aquifex aeolicus (strain VF5)</name>
    <dbReference type="NCBI Taxonomy" id="224324"/>
    <lineage>
        <taxon>Bacteria</taxon>
        <taxon>Pseudomonadati</taxon>
        <taxon>Aquificota</taxon>
        <taxon>Aquificia</taxon>
        <taxon>Aquificales</taxon>
        <taxon>Aquificaceae</taxon>
        <taxon>Aquifex</taxon>
    </lineage>
</organism>
<dbReference type="PIR" id="H70432">
    <property type="entry name" value="H70432"/>
</dbReference>
<dbReference type="InterPro" id="IPR003593">
    <property type="entry name" value="AAA+_ATPase"/>
</dbReference>
<evidence type="ECO:0000259" key="4">
    <source>
        <dbReference type="PROSITE" id="PS50893"/>
    </source>
</evidence>
<evidence type="ECO:0000256" key="1">
    <source>
        <dbReference type="ARBA" id="ARBA00022448"/>
    </source>
</evidence>
<reference evidence="5 6" key="1">
    <citation type="journal article" date="1998" name="Nature">
        <title>The complete genome of the hyperthermophilic bacterium Aquifex aeolicus.</title>
        <authorList>
            <person name="Deckert G."/>
            <person name="Warren P.V."/>
            <person name="Gaasterland T."/>
            <person name="Young W.G."/>
            <person name="Lenox A.L."/>
            <person name="Graham D.E."/>
            <person name="Overbeek R."/>
            <person name="Snead M.A."/>
            <person name="Keller M."/>
            <person name="Aujay M."/>
            <person name="Huber R."/>
            <person name="Feldman R.A."/>
            <person name="Short J.M."/>
            <person name="Olson G.J."/>
            <person name="Swanson R.V."/>
        </authorList>
    </citation>
    <scope>NUCLEOTIDE SEQUENCE [LARGE SCALE GENOMIC DNA]</scope>
    <source>
        <strain evidence="5 6">VF5</strain>
    </source>
</reference>
<protein>
    <submittedName>
        <fullName evidence="5">ABC transporter</fullName>
    </submittedName>
</protein>
<dbReference type="HOGENOM" id="CLU_000604_1_22_0"/>